<sequence length="192" mass="21587">LPKIGTILRKNDDGSYEQGPIPGLGGPFETATEFFKFGLSEDRLKEAAGSLADELLLSTSFFKSLVGSSAGRLSDDNYQLLGVIDWETAFAEPWEISGEFPLTLSVVPPDMDAPWDYDERGFPKDKFVDREDYIAMVIEKEKEIGLTEGYRLSMALQDSSRQYLATAMRLYQRGKPGWYSKVMERISKIDTC</sequence>
<dbReference type="Proteomes" id="UP001141434">
    <property type="component" value="Unassembled WGS sequence"/>
</dbReference>
<feature type="non-terminal residue" evidence="1">
    <location>
        <position position="1"/>
    </location>
</feature>
<dbReference type="RefSeq" id="XP_056513885.1">
    <property type="nucleotide sequence ID" value="XM_056652818.1"/>
</dbReference>
<comment type="caution">
    <text evidence="1">The sequence shown here is derived from an EMBL/GenBank/DDBJ whole genome shotgun (WGS) entry which is preliminary data.</text>
</comment>
<gene>
    <name evidence="1" type="ORF">NUU61_002236</name>
</gene>
<reference evidence="1" key="1">
    <citation type="submission" date="2022-11" db="EMBL/GenBank/DDBJ databases">
        <authorList>
            <person name="Petersen C."/>
        </authorList>
    </citation>
    <scope>NUCLEOTIDE SEQUENCE</scope>
    <source>
        <strain evidence="1">IBT 34128</strain>
    </source>
</reference>
<evidence type="ECO:0000313" key="2">
    <source>
        <dbReference type="Proteomes" id="UP001141434"/>
    </source>
</evidence>
<proteinExistence type="predicted"/>
<dbReference type="GeneID" id="81391986"/>
<dbReference type="OrthoDB" id="10003767at2759"/>
<name>A0A9W9FR70_9EURO</name>
<accession>A0A9W9FR70</accession>
<dbReference type="EMBL" id="JAPMSZ010000004">
    <property type="protein sequence ID" value="KAJ5104889.1"/>
    <property type="molecule type" value="Genomic_DNA"/>
</dbReference>
<evidence type="ECO:0000313" key="1">
    <source>
        <dbReference type="EMBL" id="KAJ5104889.1"/>
    </source>
</evidence>
<evidence type="ECO:0008006" key="3">
    <source>
        <dbReference type="Google" id="ProtNLM"/>
    </source>
</evidence>
<reference evidence="1" key="2">
    <citation type="journal article" date="2023" name="IMA Fungus">
        <title>Comparative genomic study of the Penicillium genus elucidates a diverse pangenome and 15 lateral gene transfer events.</title>
        <authorList>
            <person name="Petersen C."/>
            <person name="Sorensen T."/>
            <person name="Nielsen M.R."/>
            <person name="Sondergaard T.E."/>
            <person name="Sorensen J.L."/>
            <person name="Fitzpatrick D.A."/>
            <person name="Frisvad J.C."/>
            <person name="Nielsen K.L."/>
        </authorList>
    </citation>
    <scope>NUCLEOTIDE SEQUENCE</scope>
    <source>
        <strain evidence="1">IBT 34128</strain>
    </source>
</reference>
<protein>
    <recommendedName>
        <fullName evidence="3">Aminoglycoside phosphotransferase domain-containing protein</fullName>
    </recommendedName>
</protein>
<dbReference type="AlphaFoldDB" id="A0A9W9FR70"/>
<keyword evidence="2" id="KW-1185">Reference proteome</keyword>
<organism evidence="1 2">
    <name type="scientific">Penicillium alfredii</name>
    <dbReference type="NCBI Taxonomy" id="1506179"/>
    <lineage>
        <taxon>Eukaryota</taxon>
        <taxon>Fungi</taxon>
        <taxon>Dikarya</taxon>
        <taxon>Ascomycota</taxon>
        <taxon>Pezizomycotina</taxon>
        <taxon>Eurotiomycetes</taxon>
        <taxon>Eurotiomycetidae</taxon>
        <taxon>Eurotiales</taxon>
        <taxon>Aspergillaceae</taxon>
        <taxon>Penicillium</taxon>
    </lineage>
</organism>